<dbReference type="KEGG" id="sfc:Spiaf_0334"/>
<dbReference type="Proteomes" id="UP000007383">
    <property type="component" value="Chromosome"/>
</dbReference>
<keyword evidence="4 6" id="KW-0862">Zinc</keyword>
<dbReference type="Gene3D" id="1.10.1370.20">
    <property type="entry name" value="Oligoendopeptidase f, C-terminal domain"/>
    <property type="match status" value="1"/>
</dbReference>
<evidence type="ECO:0000256" key="3">
    <source>
        <dbReference type="ARBA" id="ARBA00022801"/>
    </source>
</evidence>
<evidence type="ECO:0000259" key="7">
    <source>
        <dbReference type="Pfam" id="PF01432"/>
    </source>
</evidence>
<dbReference type="GO" id="GO:0046872">
    <property type="term" value="F:metal ion binding"/>
    <property type="evidence" value="ECO:0007669"/>
    <property type="project" value="UniProtKB-UniRule"/>
</dbReference>
<dbReference type="CDD" id="cd09607">
    <property type="entry name" value="M3B_PepF"/>
    <property type="match status" value="1"/>
</dbReference>
<dbReference type="PANTHER" id="PTHR34217:SF1">
    <property type="entry name" value="CARBOXYPEPTIDASE 1"/>
    <property type="match status" value="1"/>
</dbReference>
<dbReference type="Gene3D" id="1.20.140.70">
    <property type="entry name" value="Oligopeptidase f, N-terminal domain"/>
    <property type="match status" value="1"/>
</dbReference>
<dbReference type="OrthoDB" id="9769691at2"/>
<dbReference type="GO" id="GO:0006508">
    <property type="term" value="P:proteolysis"/>
    <property type="evidence" value="ECO:0007669"/>
    <property type="project" value="UniProtKB-KW"/>
</dbReference>
<feature type="domain" description="Peptidase M3A/M3B catalytic" evidence="7">
    <location>
        <begin position="206"/>
        <end position="586"/>
    </location>
</feature>
<comment type="cofactor">
    <cofactor evidence="6">
        <name>Zn(2+)</name>
        <dbReference type="ChEBI" id="CHEBI:29105"/>
    </cofactor>
    <text evidence="6">Binds 1 zinc ion.</text>
</comment>
<dbReference type="NCBIfam" id="TIGR02290">
    <property type="entry name" value="M3_fam_3"/>
    <property type="match status" value="1"/>
</dbReference>
<dbReference type="RefSeq" id="WP_014454438.1">
    <property type="nucleotide sequence ID" value="NC_017098.1"/>
</dbReference>
<evidence type="ECO:0000256" key="5">
    <source>
        <dbReference type="ARBA" id="ARBA00023049"/>
    </source>
</evidence>
<keyword evidence="2 6" id="KW-0479">Metal-binding</keyword>
<gene>
    <name evidence="9" type="ordered locus">Spiaf_0334</name>
</gene>
<evidence type="ECO:0000256" key="2">
    <source>
        <dbReference type="ARBA" id="ARBA00022723"/>
    </source>
</evidence>
<dbReference type="SUPFAM" id="SSF55486">
    <property type="entry name" value="Metalloproteases ('zincins'), catalytic domain"/>
    <property type="match status" value="1"/>
</dbReference>
<keyword evidence="3 6" id="KW-0378">Hydrolase</keyword>
<name>H9UFZ7_SPIAZ</name>
<dbReference type="InterPro" id="IPR042088">
    <property type="entry name" value="OligoPept_F_C"/>
</dbReference>
<dbReference type="PATRIC" id="fig|889378.3.peg.338"/>
<reference evidence="10" key="1">
    <citation type="journal article" date="2013" name="Stand. Genomic Sci.">
        <title>Complete genome sequence of the halophilic bacterium Spirochaeta africana type strain (Z-7692(T)) from the alkaline Lake Magadi in the East African Rift.</title>
        <authorList>
            <person name="Liolos K."/>
            <person name="Abt B."/>
            <person name="Scheuner C."/>
            <person name="Teshima H."/>
            <person name="Held B."/>
            <person name="Lapidus A."/>
            <person name="Nolan M."/>
            <person name="Lucas S."/>
            <person name="Deshpande S."/>
            <person name="Cheng J.F."/>
            <person name="Tapia R."/>
            <person name="Goodwin L.A."/>
            <person name="Pitluck S."/>
            <person name="Pagani I."/>
            <person name="Ivanova N."/>
            <person name="Mavromatis K."/>
            <person name="Mikhailova N."/>
            <person name="Huntemann M."/>
            <person name="Pati A."/>
            <person name="Chen A."/>
            <person name="Palaniappan K."/>
            <person name="Land M."/>
            <person name="Rohde M."/>
            <person name="Tindall B.J."/>
            <person name="Detter J.C."/>
            <person name="Goker M."/>
            <person name="Bristow J."/>
            <person name="Eisen J.A."/>
            <person name="Markowitz V."/>
            <person name="Hugenholtz P."/>
            <person name="Woyke T."/>
            <person name="Klenk H.P."/>
            <person name="Kyrpides N.C."/>
        </authorList>
    </citation>
    <scope>NUCLEOTIDE SEQUENCE</scope>
    <source>
        <strain evidence="10">ATCC 700263 / DSM 8902 / Z-7692</strain>
    </source>
</reference>
<dbReference type="GO" id="GO:0004222">
    <property type="term" value="F:metalloendopeptidase activity"/>
    <property type="evidence" value="ECO:0007669"/>
    <property type="project" value="InterPro"/>
</dbReference>
<dbReference type="EMBL" id="CP003282">
    <property type="protein sequence ID" value="AFG36440.1"/>
    <property type="molecule type" value="Genomic_DNA"/>
</dbReference>
<comment type="similarity">
    <text evidence="6">Belongs to the peptidase M3 family.</text>
</comment>
<sequence length="602" mass="67525">MSTGSGNLPTAPPQWDMSSIYPDQQSPAFLQDLHDYQALISQLQQLLETAETGQPDHHALLALIDTMNDCRILLENLESYGYCMFSAAADNPEYTRLLNRIELAALPFQNICVRFRNIIADISAQLPELYRVTPRLQDFRFYLEEQQLLQGYQLSPAEEDLAADLQRSGAEAWSRLQEQLSSTLSGSLPGPDGSATSCTVVQLRNMAHNRDRLTRQLAYEAELAAWETAAVPLAAALNGVKGSSLTLLQRRGYQDPLEPALQQARITPAALDAMITAMEHSLPQFHRYLQTKARILDLPGLAFYDLFAPVAAETTRWSYPDACRFIIDEFTGFSAELGGLARTALTAGWVDAEPRPGKVGGAFCIDLPKSGCSRILCNFEGSFSDVSTIAHELGHAYHSQVLRDLPPVLADYPMTLAETASIFCETLIFESRLQDATETQQLPLIEHFLQETTQMVVDILSRYYFEREVFQRRASGELGVQELCSIMQEAQRRCYGPGLDPESLHPYMWAVKGHYYIPGLSFYNFPYAFGLLFGLGLYQQYRHQPEGFPARYREILRATGRMNAAEVGRHAGIDIESPDFWLDSLQLIGHYIDRFDQQGGHP</sequence>
<evidence type="ECO:0000256" key="1">
    <source>
        <dbReference type="ARBA" id="ARBA00022670"/>
    </source>
</evidence>
<feature type="domain" description="Oligopeptidase F N-terminal" evidence="8">
    <location>
        <begin position="130"/>
        <end position="184"/>
    </location>
</feature>
<accession>H9UFZ7</accession>
<dbReference type="eggNOG" id="COG1164">
    <property type="taxonomic scope" value="Bacteria"/>
</dbReference>
<evidence type="ECO:0000256" key="4">
    <source>
        <dbReference type="ARBA" id="ARBA00022833"/>
    </source>
</evidence>
<protein>
    <submittedName>
        <fullName evidence="9">Oligoendopeptidase, pepF/M3 family</fullName>
    </submittedName>
</protein>
<proteinExistence type="inferred from homology"/>
<organism evidence="9 10">
    <name type="scientific">Spirochaeta africana (strain ATCC 700263 / DSM 8902 / Z-7692)</name>
    <dbReference type="NCBI Taxonomy" id="889378"/>
    <lineage>
        <taxon>Bacteria</taxon>
        <taxon>Pseudomonadati</taxon>
        <taxon>Spirochaetota</taxon>
        <taxon>Spirochaetia</taxon>
        <taxon>Spirochaetales</taxon>
        <taxon>Spirochaetaceae</taxon>
        <taxon>Spirochaeta</taxon>
    </lineage>
</organism>
<dbReference type="PANTHER" id="PTHR34217">
    <property type="entry name" value="METAL-DEPENDENT CARBOXYPEPTIDASE"/>
    <property type="match status" value="1"/>
</dbReference>
<keyword evidence="1 6" id="KW-0645">Protease</keyword>
<dbReference type="InterPro" id="IPR013647">
    <property type="entry name" value="OligopepF_N_dom"/>
</dbReference>
<evidence type="ECO:0000259" key="8">
    <source>
        <dbReference type="Pfam" id="PF08439"/>
    </source>
</evidence>
<dbReference type="InterPro" id="IPR001567">
    <property type="entry name" value="Pept_M3A_M3B_dom"/>
</dbReference>
<keyword evidence="5 6" id="KW-0482">Metalloprotease</keyword>
<evidence type="ECO:0000256" key="6">
    <source>
        <dbReference type="RuleBase" id="RU003435"/>
    </source>
</evidence>
<dbReference type="STRING" id="889378.Spiaf_0334"/>
<dbReference type="HOGENOM" id="CLU_021290_3_1_12"/>
<evidence type="ECO:0000313" key="10">
    <source>
        <dbReference type="Proteomes" id="UP000007383"/>
    </source>
</evidence>
<dbReference type="InterPro" id="IPR001333">
    <property type="entry name" value="Peptidase_M32_Taq"/>
</dbReference>
<dbReference type="InterPro" id="IPR034006">
    <property type="entry name" value="M3B_PepF_2"/>
</dbReference>
<dbReference type="AlphaFoldDB" id="H9UFZ7"/>
<evidence type="ECO:0000313" key="9">
    <source>
        <dbReference type="EMBL" id="AFG36440.1"/>
    </source>
</evidence>
<keyword evidence="10" id="KW-1185">Reference proteome</keyword>
<dbReference type="GO" id="GO:0004181">
    <property type="term" value="F:metallocarboxypeptidase activity"/>
    <property type="evidence" value="ECO:0007669"/>
    <property type="project" value="InterPro"/>
</dbReference>
<dbReference type="InterPro" id="IPR011977">
    <property type="entry name" value="Pept_M3B_clade3"/>
</dbReference>
<dbReference type="Pfam" id="PF01432">
    <property type="entry name" value="Peptidase_M3"/>
    <property type="match status" value="1"/>
</dbReference>
<dbReference type="Pfam" id="PF08439">
    <property type="entry name" value="Peptidase_M3_N"/>
    <property type="match status" value="1"/>
</dbReference>